<reference evidence="2 3" key="1">
    <citation type="submission" date="2014-03" db="EMBL/GenBank/DDBJ databases">
        <title>Genomics of Bifidobacteria.</title>
        <authorList>
            <person name="Ventura M."/>
            <person name="Milani C."/>
            <person name="Lugli G.A."/>
        </authorList>
    </citation>
    <scope>NUCLEOTIDE SEQUENCE [LARGE SCALE GENOMIC DNA]</scope>
    <source>
        <strain evidence="2 3">LMG 21775</strain>
    </source>
</reference>
<dbReference type="PANTHER" id="PTHR39168">
    <property type="entry name" value="TRANSCRIPTIONAL REGULATOR-RELATED"/>
    <property type="match status" value="1"/>
</dbReference>
<sequence>MTTMCGLDTGSDISQLASVLADATRAKVCVALMDGCAWTAGELAHHTQTSPQAMSSCLTRLEDARIILRIRQGRHQYVQLSDERMARVIEFLGSVTGPSDAPVTGYRQVRADQRLRYARSCYNHIAGHLGVDIAQHLEHRDLITIEDGSIRLTGNGLQWFEDEGISIPESRTAPRIKACLDWTERHFHIGGYAGSALLSYLLDQRFMEKAAPKRALHVTAAGREWFSKELDITVVDPTARA</sequence>
<dbReference type="GO" id="GO:0046686">
    <property type="term" value="P:response to cadmium ion"/>
    <property type="evidence" value="ECO:0007669"/>
    <property type="project" value="TreeGrafter"/>
</dbReference>
<dbReference type="PANTHER" id="PTHR39168:SF2">
    <property type="entry name" value="HTH-TYPE TRANSCRIPTIONAL REGULATOR CMTR"/>
    <property type="match status" value="1"/>
</dbReference>
<dbReference type="AlphaFoldDB" id="A0A087CGP8"/>
<dbReference type="GO" id="GO:0097063">
    <property type="term" value="F:cadmium ion sensor activity"/>
    <property type="evidence" value="ECO:0007669"/>
    <property type="project" value="TreeGrafter"/>
</dbReference>
<dbReference type="InterPro" id="IPR011991">
    <property type="entry name" value="ArsR-like_HTH"/>
</dbReference>
<dbReference type="PROSITE" id="PS50987">
    <property type="entry name" value="HTH_ARSR_2"/>
    <property type="match status" value="1"/>
</dbReference>
<dbReference type="EMBL" id="JGZI01000009">
    <property type="protein sequence ID" value="KFI82448.1"/>
    <property type="molecule type" value="Genomic_DNA"/>
</dbReference>
<dbReference type="InterPro" id="IPR036388">
    <property type="entry name" value="WH-like_DNA-bd_sf"/>
</dbReference>
<dbReference type="InterPro" id="IPR036390">
    <property type="entry name" value="WH_DNA-bd_sf"/>
</dbReference>
<dbReference type="GO" id="GO:0003677">
    <property type="term" value="F:DNA binding"/>
    <property type="evidence" value="ECO:0007669"/>
    <property type="project" value="TreeGrafter"/>
</dbReference>
<feature type="domain" description="HTH arsR-type" evidence="1">
    <location>
        <begin position="7"/>
        <end position="100"/>
    </location>
</feature>
<dbReference type="Proteomes" id="UP000029050">
    <property type="component" value="Unassembled WGS sequence"/>
</dbReference>
<evidence type="ECO:0000259" key="1">
    <source>
        <dbReference type="PROSITE" id="PS50987"/>
    </source>
</evidence>
<dbReference type="GO" id="GO:0003700">
    <property type="term" value="F:DNA-binding transcription factor activity"/>
    <property type="evidence" value="ECO:0007669"/>
    <property type="project" value="InterPro"/>
</dbReference>
<evidence type="ECO:0000313" key="3">
    <source>
        <dbReference type="Proteomes" id="UP000029050"/>
    </source>
</evidence>
<dbReference type="GO" id="GO:0032791">
    <property type="term" value="F:lead ion binding"/>
    <property type="evidence" value="ECO:0007669"/>
    <property type="project" value="TreeGrafter"/>
</dbReference>
<keyword evidence="3" id="KW-1185">Reference proteome</keyword>
<protein>
    <submittedName>
        <fullName evidence="2">ArsR family transcriptional regulator</fullName>
    </submittedName>
</protein>
<proteinExistence type="predicted"/>
<accession>A0A087CGP8</accession>
<dbReference type="STRING" id="218140.BPSY_1299"/>
<dbReference type="GO" id="GO:0010288">
    <property type="term" value="P:response to lead ion"/>
    <property type="evidence" value="ECO:0007669"/>
    <property type="project" value="TreeGrafter"/>
</dbReference>
<dbReference type="SMART" id="SM00418">
    <property type="entry name" value="HTH_ARSR"/>
    <property type="match status" value="1"/>
</dbReference>
<dbReference type="SUPFAM" id="SSF46785">
    <property type="entry name" value="Winged helix' DNA-binding domain"/>
    <property type="match status" value="1"/>
</dbReference>
<dbReference type="InterPro" id="IPR052543">
    <property type="entry name" value="HTH_Metal-responsive_Reg"/>
</dbReference>
<dbReference type="Gene3D" id="1.10.10.10">
    <property type="entry name" value="Winged helix-like DNA-binding domain superfamily/Winged helix DNA-binding domain"/>
    <property type="match status" value="1"/>
</dbReference>
<evidence type="ECO:0000313" key="2">
    <source>
        <dbReference type="EMBL" id="KFI82448.1"/>
    </source>
</evidence>
<dbReference type="InterPro" id="IPR001845">
    <property type="entry name" value="HTH_ArsR_DNA-bd_dom"/>
</dbReference>
<organism evidence="2 3">
    <name type="scientific">Bifidobacterium psychraerophilum</name>
    <dbReference type="NCBI Taxonomy" id="218140"/>
    <lineage>
        <taxon>Bacteria</taxon>
        <taxon>Bacillati</taxon>
        <taxon>Actinomycetota</taxon>
        <taxon>Actinomycetes</taxon>
        <taxon>Bifidobacteriales</taxon>
        <taxon>Bifidobacteriaceae</taxon>
        <taxon>Bifidobacterium</taxon>
    </lineage>
</organism>
<name>A0A087CGP8_9BIFI</name>
<dbReference type="CDD" id="cd00090">
    <property type="entry name" value="HTH_ARSR"/>
    <property type="match status" value="1"/>
</dbReference>
<comment type="caution">
    <text evidence="2">The sequence shown here is derived from an EMBL/GenBank/DDBJ whole genome shotgun (WGS) entry which is preliminary data.</text>
</comment>
<gene>
    <name evidence="2" type="ORF">BPSY_1299</name>
</gene>
<dbReference type="eggNOG" id="COG0640">
    <property type="taxonomic scope" value="Bacteria"/>
</dbReference>